<evidence type="ECO:0000313" key="2">
    <source>
        <dbReference type="EMBL" id="JAV89535.1"/>
    </source>
</evidence>
<name>A0A1Y1MYQ6_PHOPY</name>
<keyword evidence="1" id="KW-1133">Transmembrane helix</keyword>
<protein>
    <submittedName>
        <fullName evidence="2">Uncharacterized protein</fullName>
    </submittedName>
</protein>
<reference evidence="2" key="1">
    <citation type="journal article" date="2016" name="Sci. Rep.">
        <title>Molecular characterization of firefly nuptial gifts: a multi-omics approach sheds light on postcopulatory sexual selection.</title>
        <authorList>
            <person name="Al-Wathiqui N."/>
            <person name="Fallon T.R."/>
            <person name="South A."/>
            <person name="Weng J.K."/>
            <person name="Lewis S.M."/>
        </authorList>
    </citation>
    <scope>NUCLEOTIDE SEQUENCE</scope>
</reference>
<proteinExistence type="predicted"/>
<dbReference type="EMBL" id="GEZM01019933">
    <property type="protein sequence ID" value="JAV89535.1"/>
    <property type="molecule type" value="Transcribed_RNA"/>
</dbReference>
<organism evidence="2">
    <name type="scientific">Photinus pyralis</name>
    <name type="common">Common eastern firefly</name>
    <name type="synonym">Lampyris pyralis</name>
    <dbReference type="NCBI Taxonomy" id="7054"/>
    <lineage>
        <taxon>Eukaryota</taxon>
        <taxon>Metazoa</taxon>
        <taxon>Ecdysozoa</taxon>
        <taxon>Arthropoda</taxon>
        <taxon>Hexapoda</taxon>
        <taxon>Insecta</taxon>
        <taxon>Pterygota</taxon>
        <taxon>Neoptera</taxon>
        <taxon>Endopterygota</taxon>
        <taxon>Coleoptera</taxon>
        <taxon>Polyphaga</taxon>
        <taxon>Elateriformia</taxon>
        <taxon>Elateroidea</taxon>
        <taxon>Lampyridae</taxon>
        <taxon>Lampyrinae</taxon>
        <taxon>Photinus</taxon>
    </lineage>
</organism>
<dbReference type="AlphaFoldDB" id="A0A1Y1MYQ6"/>
<accession>A0A1Y1MYQ6</accession>
<keyword evidence="1" id="KW-0812">Transmembrane</keyword>
<sequence length="174" mass="20385">MATHALQELIPARLSVAEYVDEKFRLSSLPTLEFDPAHDGKVKSSARRTWTFLESLFTEADEREKDLEGEYVYGWKLFSLMMAITLATFLVLLDMSIILTVYGFREDCRWKLRPTLTRPFHESLRIFIRWLASGGTALRIIYRVRRFDRLRANCTPFKTKAQILSRWCVNRGQS</sequence>
<keyword evidence="1" id="KW-0472">Membrane</keyword>
<evidence type="ECO:0000256" key="1">
    <source>
        <dbReference type="SAM" id="Phobius"/>
    </source>
</evidence>
<feature type="transmembrane region" description="Helical" evidence="1">
    <location>
        <begin position="77"/>
        <end position="104"/>
    </location>
</feature>